<feature type="transmembrane region" description="Helical" evidence="8">
    <location>
        <begin position="38"/>
        <end position="56"/>
    </location>
</feature>
<dbReference type="GO" id="GO:0016787">
    <property type="term" value="F:hydrolase activity"/>
    <property type="evidence" value="ECO:0007669"/>
    <property type="project" value="UniProtKB-KW"/>
</dbReference>
<keyword evidence="2" id="KW-1003">Cell membrane</keyword>
<keyword evidence="5 8" id="KW-1133">Transmembrane helix</keyword>
<reference evidence="10 11" key="1">
    <citation type="submission" date="2015-01" db="EMBL/GenBank/DDBJ databases">
        <title>Enhanced salinomycin production by adjusting the supply of polyketide extender units in Streptomyce albus DSM 41398.</title>
        <authorList>
            <person name="Lu C."/>
        </authorList>
    </citation>
    <scope>NUCLEOTIDE SEQUENCE [LARGE SCALE GENOMIC DNA]</scope>
    <source>
        <strain evidence="11">ATCC 21838 / DSM 41398 / FERM P-419 / JCM 4703 / NBRC 107858</strain>
    </source>
</reference>
<dbReference type="Pfam" id="PF01569">
    <property type="entry name" value="PAP2"/>
    <property type="match status" value="1"/>
</dbReference>
<dbReference type="InterPro" id="IPR000326">
    <property type="entry name" value="PAP2/HPO"/>
</dbReference>
<feature type="region of interest" description="Disordered" evidence="7">
    <location>
        <begin position="212"/>
        <end position="237"/>
    </location>
</feature>
<keyword evidence="11" id="KW-1185">Reference proteome</keyword>
<evidence type="ECO:0000256" key="5">
    <source>
        <dbReference type="ARBA" id="ARBA00022989"/>
    </source>
</evidence>
<dbReference type="InterPro" id="IPR036938">
    <property type="entry name" value="PAP2/HPO_sf"/>
</dbReference>
<evidence type="ECO:0000256" key="8">
    <source>
        <dbReference type="SAM" id="Phobius"/>
    </source>
</evidence>
<dbReference type="SUPFAM" id="SSF48317">
    <property type="entry name" value="Acid phosphatase/Vanadium-dependent haloperoxidase"/>
    <property type="match status" value="1"/>
</dbReference>
<dbReference type="SMART" id="SM00014">
    <property type="entry name" value="acidPPc"/>
    <property type="match status" value="1"/>
</dbReference>
<dbReference type="Gene3D" id="1.20.144.10">
    <property type="entry name" value="Phosphatidic acid phosphatase type 2/haloperoxidase"/>
    <property type="match status" value="1"/>
</dbReference>
<keyword evidence="4" id="KW-0378">Hydrolase</keyword>
<keyword evidence="6 8" id="KW-0472">Membrane</keyword>
<evidence type="ECO:0000256" key="3">
    <source>
        <dbReference type="ARBA" id="ARBA00022692"/>
    </source>
</evidence>
<feature type="domain" description="Phosphatidic acid phosphatase type 2/haloperoxidase" evidence="9">
    <location>
        <begin position="72"/>
        <end position="183"/>
    </location>
</feature>
<dbReference type="EMBL" id="CP010519">
    <property type="protein sequence ID" value="AJE84406.1"/>
    <property type="molecule type" value="Genomic_DNA"/>
</dbReference>
<dbReference type="Proteomes" id="UP000031523">
    <property type="component" value="Chromosome"/>
</dbReference>
<comment type="subcellular location">
    <subcellularLocation>
        <location evidence="1">Cell membrane</location>
        <topology evidence="1">Multi-pass membrane protein</topology>
    </subcellularLocation>
</comment>
<feature type="compositionally biased region" description="Basic and acidic residues" evidence="7">
    <location>
        <begin position="223"/>
        <end position="237"/>
    </location>
</feature>
<proteinExistence type="predicted"/>
<evidence type="ECO:0000256" key="4">
    <source>
        <dbReference type="ARBA" id="ARBA00022801"/>
    </source>
</evidence>
<protein>
    <recommendedName>
        <fullName evidence="9">Phosphatidic acid phosphatase type 2/haloperoxidase domain-containing protein</fullName>
    </recommendedName>
</protein>
<feature type="transmembrane region" description="Helical" evidence="8">
    <location>
        <begin position="168"/>
        <end position="190"/>
    </location>
</feature>
<gene>
    <name evidence="10" type="ORF">SLNWT_4030</name>
</gene>
<evidence type="ECO:0000256" key="6">
    <source>
        <dbReference type="ARBA" id="ARBA00023136"/>
    </source>
</evidence>
<dbReference type="GO" id="GO:0005886">
    <property type="term" value="C:plasma membrane"/>
    <property type="evidence" value="ECO:0007669"/>
    <property type="project" value="UniProtKB-SubCell"/>
</dbReference>
<sequence length="237" mass="24397">MNAGLKASGSNPDVSLLHDVNHLSRSTPGWFDRTVEAAGNYGLLLALIPLLAACWWQVRRSGGDPDRAAASTAAVLWAPIAGALALLVNLPIKDFVGRPRPFADHADVDVLAEGTHGFSFVSDHATLAMAIGAALFVAHRGFGLAALGIALLQGACRVYLGVNYPTDVVGGFALGTAVALLLAPGAAALLTPLMKAVGRAPRVGVLVSAPRPASVPAEQLELPEPRPEGPSERDLAA</sequence>
<evidence type="ECO:0000313" key="11">
    <source>
        <dbReference type="Proteomes" id="UP000031523"/>
    </source>
</evidence>
<name>A0A0B5F0M2_STRA4</name>
<accession>A0A0B5F0M2</accession>
<evidence type="ECO:0000256" key="2">
    <source>
        <dbReference type="ARBA" id="ARBA00022475"/>
    </source>
</evidence>
<evidence type="ECO:0000256" key="1">
    <source>
        <dbReference type="ARBA" id="ARBA00004651"/>
    </source>
</evidence>
<evidence type="ECO:0000256" key="7">
    <source>
        <dbReference type="SAM" id="MobiDB-lite"/>
    </source>
</evidence>
<evidence type="ECO:0000313" key="10">
    <source>
        <dbReference type="EMBL" id="AJE84406.1"/>
    </source>
</evidence>
<evidence type="ECO:0000259" key="9">
    <source>
        <dbReference type="SMART" id="SM00014"/>
    </source>
</evidence>
<feature type="transmembrane region" description="Helical" evidence="8">
    <location>
        <begin position="68"/>
        <end position="92"/>
    </location>
</feature>
<dbReference type="AlphaFoldDB" id="A0A0B5F0M2"/>
<keyword evidence="3 8" id="KW-0812">Transmembrane</keyword>
<organism evidence="10 11">
    <name type="scientific">Streptomyces albus (strain ATCC 21838 / DSM 41398 / FERM P-419 / JCM 4703 / NBRC 107858)</name>
    <dbReference type="NCBI Taxonomy" id="1081613"/>
    <lineage>
        <taxon>Bacteria</taxon>
        <taxon>Bacillati</taxon>
        <taxon>Actinomycetota</taxon>
        <taxon>Actinomycetes</taxon>
        <taxon>Kitasatosporales</taxon>
        <taxon>Streptomycetaceae</taxon>
        <taxon>Streptomyces</taxon>
    </lineage>
</organism>
<dbReference type="PANTHER" id="PTHR14969:SF62">
    <property type="entry name" value="DECAPRENYLPHOSPHORYL-5-PHOSPHORIBOSE PHOSPHATASE RV3807C-RELATED"/>
    <property type="match status" value="1"/>
</dbReference>
<dbReference type="PANTHER" id="PTHR14969">
    <property type="entry name" value="SPHINGOSINE-1-PHOSPHATE PHOSPHOHYDROLASE"/>
    <property type="match status" value="1"/>
</dbReference>
<dbReference type="KEGG" id="sals:SLNWT_4030"/>